<feature type="coiled-coil region" evidence="1">
    <location>
        <begin position="33"/>
        <end position="60"/>
    </location>
</feature>
<dbReference type="PhylomeDB" id="A0A0G4F6R6"/>
<proteinExistence type="predicted"/>
<name>A0A0G4F6R6_VITBC</name>
<dbReference type="VEuPathDB" id="CryptoDB:Vbra_21215"/>
<protein>
    <submittedName>
        <fullName evidence="2">Uncharacterized protein</fullName>
    </submittedName>
</protein>
<reference evidence="2 3" key="1">
    <citation type="submission" date="2014-11" db="EMBL/GenBank/DDBJ databases">
        <authorList>
            <person name="Zhu J."/>
            <person name="Qi W."/>
            <person name="Song R."/>
        </authorList>
    </citation>
    <scope>NUCLEOTIDE SEQUENCE [LARGE SCALE GENOMIC DNA]</scope>
</reference>
<dbReference type="Proteomes" id="UP000041254">
    <property type="component" value="Unassembled WGS sequence"/>
</dbReference>
<dbReference type="AlphaFoldDB" id="A0A0G4F6R6"/>
<gene>
    <name evidence="2" type="ORF">Vbra_21215</name>
</gene>
<evidence type="ECO:0000313" key="3">
    <source>
        <dbReference type="Proteomes" id="UP000041254"/>
    </source>
</evidence>
<dbReference type="InParanoid" id="A0A0G4F6R6"/>
<organism evidence="2 3">
    <name type="scientific">Vitrella brassicaformis (strain CCMP3155)</name>
    <dbReference type="NCBI Taxonomy" id="1169540"/>
    <lineage>
        <taxon>Eukaryota</taxon>
        <taxon>Sar</taxon>
        <taxon>Alveolata</taxon>
        <taxon>Colpodellida</taxon>
        <taxon>Vitrellaceae</taxon>
        <taxon>Vitrella</taxon>
    </lineage>
</organism>
<accession>A0A0G4F6R6</accession>
<keyword evidence="3" id="KW-1185">Reference proteome</keyword>
<evidence type="ECO:0000256" key="1">
    <source>
        <dbReference type="SAM" id="Coils"/>
    </source>
</evidence>
<keyword evidence="1" id="KW-0175">Coiled coil</keyword>
<sequence length="511" mass="56924">MATRKEVEQQGPSRAAEKRTCADHALQQCLAGLTAKLSRLAALQERIKKLNHKAERVFEAAHAKEEFSEESDTTTQSVRGQCEVLLAVLTGLQDDGKNVHEMESLVCLANAKCDLITAMIQQPSFAPSPLLTLPECCFTSYIGPLLGTRSIIGRLALSNTALHALSRKPTTHQTLHLRPQSKRFDWDTPVDLTDKQVAAWRAAFRKTKRAVVGCAPRMGLVHLLEHAREALTELEAWSDAHYVDDGRSLERREETEGDIAFSLLARVKVAGWWICVANRRRWTAMSLTDVHLRNLLIPQHHQSEWMQSHPAWLGGRGAEWVAYGRSDILHHAFHHADQIFEATPDRHLVAAIPRLQLEELDACIDRTDGPVIEGLEVLRSMFVAPTGKLTVACRAFVMFDTLRELGHLELHPLWSDTLTQLGSAARRVAFPSGLPKGAAVPSAVMRHVPHMMFSHAQQLLLQGAGADSITLPSVFLSHISDRNFPRVYTMDLGEARGVRQDRPDSYSISPL</sequence>
<dbReference type="EMBL" id="CDMY01000378">
    <property type="protein sequence ID" value="CEM07813.1"/>
    <property type="molecule type" value="Genomic_DNA"/>
</dbReference>
<evidence type="ECO:0000313" key="2">
    <source>
        <dbReference type="EMBL" id="CEM07813.1"/>
    </source>
</evidence>